<reference evidence="5" key="1">
    <citation type="journal article" date="2019" name="Sci. Rep.">
        <title>Draft genome of Tanacetum cinerariifolium, the natural source of mosquito coil.</title>
        <authorList>
            <person name="Yamashiro T."/>
            <person name="Shiraishi A."/>
            <person name="Satake H."/>
            <person name="Nakayama K."/>
        </authorList>
    </citation>
    <scope>NUCLEOTIDE SEQUENCE</scope>
</reference>
<dbReference type="GO" id="GO:0003676">
    <property type="term" value="F:nucleic acid binding"/>
    <property type="evidence" value="ECO:0007669"/>
    <property type="project" value="InterPro"/>
</dbReference>
<keyword evidence="2" id="KW-0175">Coiled coil</keyword>
<dbReference type="AlphaFoldDB" id="A0A6L2P483"/>
<feature type="region of interest" description="Disordered" evidence="3">
    <location>
        <begin position="962"/>
        <end position="1000"/>
    </location>
</feature>
<evidence type="ECO:0000256" key="1">
    <source>
        <dbReference type="ARBA" id="ARBA00022670"/>
    </source>
</evidence>
<evidence type="ECO:0000256" key="2">
    <source>
        <dbReference type="SAM" id="Coils"/>
    </source>
</evidence>
<dbReference type="Gene3D" id="3.30.420.10">
    <property type="entry name" value="Ribonuclease H-like superfamily/Ribonuclease H"/>
    <property type="match status" value="1"/>
</dbReference>
<feature type="region of interest" description="Disordered" evidence="3">
    <location>
        <begin position="718"/>
        <end position="754"/>
    </location>
</feature>
<dbReference type="InterPro" id="IPR036397">
    <property type="entry name" value="RNaseH_sf"/>
</dbReference>
<dbReference type="GO" id="GO:0006508">
    <property type="term" value="P:proteolysis"/>
    <property type="evidence" value="ECO:0007669"/>
    <property type="project" value="UniProtKB-KW"/>
</dbReference>
<protein>
    <submittedName>
        <fullName evidence="5">Ribonuclease H-like domain-containing protein</fullName>
    </submittedName>
</protein>
<dbReference type="GO" id="GO:0008233">
    <property type="term" value="F:peptidase activity"/>
    <property type="evidence" value="ECO:0007669"/>
    <property type="project" value="UniProtKB-KW"/>
</dbReference>
<feature type="domain" description="Integrase catalytic" evidence="4">
    <location>
        <begin position="377"/>
        <end position="472"/>
    </location>
</feature>
<evidence type="ECO:0000256" key="3">
    <source>
        <dbReference type="SAM" id="MobiDB-lite"/>
    </source>
</evidence>
<organism evidence="5">
    <name type="scientific">Tanacetum cinerariifolium</name>
    <name type="common">Dalmatian daisy</name>
    <name type="synonym">Chrysanthemum cinerariifolium</name>
    <dbReference type="NCBI Taxonomy" id="118510"/>
    <lineage>
        <taxon>Eukaryota</taxon>
        <taxon>Viridiplantae</taxon>
        <taxon>Streptophyta</taxon>
        <taxon>Embryophyta</taxon>
        <taxon>Tracheophyta</taxon>
        <taxon>Spermatophyta</taxon>
        <taxon>Magnoliopsida</taxon>
        <taxon>eudicotyledons</taxon>
        <taxon>Gunneridae</taxon>
        <taxon>Pentapetalae</taxon>
        <taxon>asterids</taxon>
        <taxon>campanulids</taxon>
        <taxon>Asterales</taxon>
        <taxon>Asteraceae</taxon>
        <taxon>Asteroideae</taxon>
        <taxon>Anthemideae</taxon>
        <taxon>Anthemidinae</taxon>
        <taxon>Tanacetum</taxon>
    </lineage>
</organism>
<keyword evidence="1" id="KW-0645">Protease</keyword>
<feature type="coiled-coil region" evidence="2">
    <location>
        <begin position="458"/>
        <end position="488"/>
    </location>
</feature>
<evidence type="ECO:0000313" key="5">
    <source>
        <dbReference type="EMBL" id="GEU92697.1"/>
    </source>
</evidence>
<dbReference type="PANTHER" id="PTHR42648">
    <property type="entry name" value="TRANSPOSASE, PUTATIVE-RELATED"/>
    <property type="match status" value="1"/>
</dbReference>
<keyword evidence="1" id="KW-0378">Hydrolase</keyword>
<dbReference type="PROSITE" id="PS50994">
    <property type="entry name" value="INTEGRASE"/>
    <property type="match status" value="1"/>
</dbReference>
<feature type="coiled-coil region" evidence="2">
    <location>
        <begin position="838"/>
        <end position="872"/>
    </location>
</feature>
<sequence>MAEGDKNVANPQQVPPTLQSLHTLSTIKLFILKKGEYDIWAMKIEHYLEHTYYPIWEVIQKVNGYVQVSTDTNGQISVLPPKTAKEILAKDRKKSKDYLAHGYTRRPFKGSHKAMVAIDGEGVDWTGHAEDEKENYALMAFNSSNLVSDTESTTSESDAKTSDLDSCESSSSEETLEIMPKRVESKPKVVIEPKVWTDASIIKEYELDSDDEHVTIPLKEQEKPSFAFVNTVKHDNPHQTLKGKGIVDIGCSRHMTGNKVYLVNYQDFNGGPVAFGGSKGYITGKDKIRTGKLDFEDVYFVKELQHFNLFFVSQMCDKKNKVLLTNTECHVLSPDFKLPDENQVLLRVPRQDNMYSFNLENIVPSRGLAYLIAKATVDESTKWHRRDTIEFCGSKGIKKEYSNARTPQQNGVAKRKNKTLIEVARTILADSFLPNTFWAEVVSTACYVLNKEPVAQEDQAFLEELERLKRQEKEANDAAETLRKTFAQSTEDLLLQAGATRANSTNYMSSMGELTFFLGLQVKQKEDGIFISQDKYVAEILKKFDFLSAKTASTPIKTKKPLVKDEKAADVDVTPKTSHLQAMKRIFRKSTTGGCQFLGRRLISWQCKKHHFIRDAYEKKLIQVLKIYTDDNVADLLTKAVDVSRLGKKIQFGLVLGALNERAEAIYEEEVWKEGVCIQTREEKGQKDKLEPTLDDSTFDDLDADHGIDYIDTEEPVNEGRLSEETEDLVSTVRPEDSTVRPDVGTADPIAPPTTTISIFDDEDITMAQTLIKMKEEKAKEKGVSIKDIEDSSRPARFILSLKPLLTIDPKDKGKCVLEEPEPAKKMTRSDLDAAQIAKDVKVARLVYEEELAELESEKEKRQMEKEASKAAIIEMYDEVQAGIKADALFAAKLQQKEREEYTIEERAKFLAKTIAAQRRFKATQRSTKIKSLYERQKRVIDDFKPMDSDDAVDKEKVLEEHDSTKVEVKQEGDEESIRKRPGRRSKMKATKKSKRQKIDSDLKEEEHLKTFLHGPECIYYRIFIYDGSSRWIKTFSEMVTRFNRMDLEELYNIVMQRFEITSLEGVDLVLWGDLRTMFEEIADDDLWKNQEEWILKSWNFYENCEVHTLTFEDGTEIYMLAKRRYPLTKETLKRILDLKLIAKCESEAVFDLLRFIQKQIDESGSHDESEKDLAPCYCNKALAIPEQTATGKETSNPFMAGSLPKTT</sequence>
<dbReference type="Pfam" id="PF22936">
    <property type="entry name" value="Pol_BBD"/>
    <property type="match status" value="1"/>
</dbReference>
<dbReference type="SUPFAM" id="SSF53098">
    <property type="entry name" value="Ribonuclease H-like"/>
    <property type="match status" value="1"/>
</dbReference>
<dbReference type="PANTHER" id="PTHR42648:SF32">
    <property type="entry name" value="RIBONUCLEASE H-LIKE DOMAIN, GAG-PRE-INTEGRASE DOMAIN PROTEIN-RELATED"/>
    <property type="match status" value="1"/>
</dbReference>
<feature type="region of interest" description="Disordered" evidence="3">
    <location>
        <begin position="147"/>
        <end position="176"/>
    </location>
</feature>
<dbReference type="InterPro" id="IPR039537">
    <property type="entry name" value="Retrotran_Ty1/copia-like"/>
</dbReference>
<dbReference type="GO" id="GO:0015074">
    <property type="term" value="P:DNA integration"/>
    <property type="evidence" value="ECO:0007669"/>
    <property type="project" value="InterPro"/>
</dbReference>
<gene>
    <name evidence="5" type="ORF">Tci_064675</name>
</gene>
<dbReference type="InterPro" id="IPR012337">
    <property type="entry name" value="RNaseH-like_sf"/>
</dbReference>
<dbReference type="EMBL" id="BKCJ010010690">
    <property type="protein sequence ID" value="GEU92697.1"/>
    <property type="molecule type" value="Genomic_DNA"/>
</dbReference>
<evidence type="ECO:0000259" key="4">
    <source>
        <dbReference type="PROSITE" id="PS50994"/>
    </source>
</evidence>
<name>A0A6L2P483_TANCI</name>
<accession>A0A6L2P483</accession>
<dbReference type="InterPro" id="IPR054722">
    <property type="entry name" value="PolX-like_BBD"/>
</dbReference>
<comment type="caution">
    <text evidence="5">The sequence shown here is derived from an EMBL/GenBank/DDBJ whole genome shotgun (WGS) entry which is preliminary data.</text>
</comment>
<dbReference type="InterPro" id="IPR001584">
    <property type="entry name" value="Integrase_cat-core"/>
</dbReference>
<feature type="compositionally biased region" description="Basic and acidic residues" evidence="3">
    <location>
        <begin position="962"/>
        <end position="979"/>
    </location>
</feature>
<feature type="compositionally biased region" description="Basic residues" evidence="3">
    <location>
        <begin position="980"/>
        <end position="996"/>
    </location>
</feature>
<proteinExistence type="predicted"/>